<feature type="compositionally biased region" description="Polar residues" evidence="1">
    <location>
        <begin position="401"/>
        <end position="411"/>
    </location>
</feature>
<gene>
    <name evidence="2" type="ORF">H9631_02835</name>
</gene>
<accession>A0ABR8VGV7</accession>
<evidence type="ECO:0000313" key="3">
    <source>
        <dbReference type="Proteomes" id="UP000648182"/>
    </source>
</evidence>
<keyword evidence="3" id="KW-1185">Reference proteome</keyword>
<evidence type="ECO:0000256" key="1">
    <source>
        <dbReference type="SAM" id="MobiDB-lite"/>
    </source>
</evidence>
<feature type="region of interest" description="Disordered" evidence="1">
    <location>
        <begin position="400"/>
        <end position="422"/>
    </location>
</feature>
<organism evidence="2 3">
    <name type="scientific">Bacillus norwichensis</name>
    <dbReference type="NCBI Taxonomy" id="2762217"/>
    <lineage>
        <taxon>Bacteria</taxon>
        <taxon>Bacillati</taxon>
        <taxon>Bacillota</taxon>
        <taxon>Bacilli</taxon>
        <taxon>Bacillales</taxon>
        <taxon>Bacillaceae</taxon>
        <taxon>Bacillus</taxon>
    </lineage>
</organism>
<protein>
    <recommendedName>
        <fullName evidence="4">Flagellar hook-length control protein FliK</fullName>
    </recommendedName>
</protein>
<evidence type="ECO:0008006" key="4">
    <source>
        <dbReference type="Google" id="ProtNLM"/>
    </source>
</evidence>
<name>A0ABR8VGV7_9BACI</name>
<dbReference type="RefSeq" id="WP_191809741.1">
    <property type="nucleotide sequence ID" value="NZ_JACSPV010000003.1"/>
</dbReference>
<sequence>MDIQTLIQDLFQTLSSSQTQPLTLRNGQIFFAHVHRIFPNQHAEIQLGTHKLIARLEAPLESGKGYFLQVESVEGEPQLKLIGSKQADQFSLVRQLSLPNEKEYHALTEFFTKESLSLTREQIQQAGQWVGKAADKKLALDAIKLMSTRDMPFTESIFKSLVVVGSKQPLTEVISTLHMALGSEKDPDSTSQRIVALIDELGKESSQKGAIAEPFVWQGKTAMANIKHTIRQMGLFYEHAIIHDNETSAESLKALLIEYLGRPGTSLNPTARQAAEQLLHRMNGQQLISIDSGPIQQIFFDLPIELNGHRTELSFQWEGKRREDGKIDPDYCRVIFYLNMQNLDQTVVDVKIQNRIMNITVINTHSPEIKVLAPMLIPALKEKLKEHGYELSAVHFKPPVSQKNKQSQTLSPRPYSGVDIQI</sequence>
<evidence type="ECO:0000313" key="2">
    <source>
        <dbReference type="EMBL" id="MBD8004002.1"/>
    </source>
</evidence>
<reference evidence="2 3" key="1">
    <citation type="submission" date="2020-08" db="EMBL/GenBank/DDBJ databases">
        <title>A Genomic Blueprint of the Chicken Gut Microbiome.</title>
        <authorList>
            <person name="Gilroy R."/>
            <person name="Ravi A."/>
            <person name="Getino M."/>
            <person name="Pursley I."/>
            <person name="Horton D.L."/>
            <person name="Alikhan N.-F."/>
            <person name="Baker D."/>
            <person name="Gharbi K."/>
            <person name="Hall N."/>
            <person name="Watson M."/>
            <person name="Adriaenssens E.M."/>
            <person name="Foster-Nyarko E."/>
            <person name="Jarju S."/>
            <person name="Secka A."/>
            <person name="Antonio M."/>
            <person name="Oren A."/>
            <person name="Chaudhuri R."/>
            <person name="La Ragione R.M."/>
            <person name="Hildebrand F."/>
            <person name="Pallen M.J."/>
        </authorList>
    </citation>
    <scope>NUCLEOTIDE SEQUENCE [LARGE SCALE GENOMIC DNA]</scope>
    <source>
        <strain evidence="2 3">Sa1BUA2</strain>
    </source>
</reference>
<dbReference type="EMBL" id="JACSPV010000003">
    <property type="protein sequence ID" value="MBD8004002.1"/>
    <property type="molecule type" value="Genomic_DNA"/>
</dbReference>
<proteinExistence type="predicted"/>
<dbReference type="Proteomes" id="UP000648182">
    <property type="component" value="Unassembled WGS sequence"/>
</dbReference>
<comment type="caution">
    <text evidence="2">The sequence shown here is derived from an EMBL/GenBank/DDBJ whole genome shotgun (WGS) entry which is preliminary data.</text>
</comment>